<dbReference type="PROSITE" id="PS50157">
    <property type="entry name" value="ZINC_FINGER_C2H2_2"/>
    <property type="match status" value="1"/>
</dbReference>
<proteinExistence type="predicted"/>
<evidence type="ECO:0000256" key="1">
    <source>
        <dbReference type="PROSITE-ProRule" id="PRU00042"/>
    </source>
</evidence>
<dbReference type="InterPro" id="IPR032675">
    <property type="entry name" value="LRR_dom_sf"/>
</dbReference>
<feature type="region of interest" description="Disordered" evidence="3">
    <location>
        <begin position="999"/>
        <end position="1025"/>
    </location>
</feature>
<dbReference type="Proteomes" id="UP001152797">
    <property type="component" value="Unassembled WGS sequence"/>
</dbReference>
<evidence type="ECO:0000313" key="6">
    <source>
        <dbReference type="EMBL" id="CAL1131850.1"/>
    </source>
</evidence>
<dbReference type="PROSITE" id="PS00028">
    <property type="entry name" value="ZINC_FINGER_C2H2_1"/>
    <property type="match status" value="1"/>
</dbReference>
<feature type="region of interest" description="Disordered" evidence="3">
    <location>
        <begin position="169"/>
        <end position="192"/>
    </location>
</feature>
<dbReference type="EMBL" id="CAMXCT010000414">
    <property type="protein sequence ID" value="CAI3978475.1"/>
    <property type="molecule type" value="Genomic_DNA"/>
</dbReference>
<sequence length="1025" mass="115565">MNLLIGSYDSDDDAPPQPLKRPPEVEEKEPGPKPLAPPWRTPGEVAVADMVSNISSNALCKLDQNLEEEDIGAEEHDPFCECADCSMLLLRFMAKSLQTKGIRFKCKLCNSVFTSKVGAADHFKKVHAKEVQSFKTEKMPRLFRNGPSKEELAALARQRDFARDRVLGKRPADEDASFGGWAKKEKPPPPPCETPEYEGMMQTEIFTAPPWEGQKPTDDDATEMDREVDKRITQAQTLRFCKRNVLEVKKDTVRCKLCYKTLPSTRACEEHIGKDHEEDFKKELKMWERFLFTTCKRQPPFGWVCKICQIFFATDGACWRHVGKEVYIKFEERHMGAWHEKEDRWGHAEDEECCGDGINVGGGLSYESVMAFHQAQAAEEEAKNRMEMKKASQAVQEESSSSDEEEEKAWMLGVRPGWTALSVDGQAVQTKEDIEDALQAAVEREKRYVVCFEKGQGKFGTEAKEKAERAKRQLAKLQKEFRFQGWIERAEHRGTTQAQIERVYACLEENCSAWVDHLPAKMSKTSGKPLRIDFLNFYHLSNNLILPVTKPRRCSFVEMMTNQAQAPSWFLSHWWGLSVQGFVASVEKHAATRGLSADSSYWTWTFACRLLEKQSEICENPTKALFYKPMETCKFKLLLIIDQQAVCFKRSWCLYETAMTVDTNLAMVDCACVNNSCGGSELITHGLTEDEEKMETQRPGHGVRAKLAREAGFPMEVAEAGLGVQVEKSEAWTEEDKASILHSVASRRAEEQQNLENAEARLRARLATAFWPRVARPDKDGRAAPTRRVAKALSCIQEDARRRSLAMHLQGLKSEHLHMLAESLPPNLIELTLNLRCSSLKDDDIAMLAKALPKQLKELKLDLSCCQQLTDAGIKKLASQLNFEETAVYIRLAETGVSKDVQDWYAAEAAKNEENGQNGQLKNVSHALHMSLCLDPAVSELHRRTMVPAATLLGKVLTEDSEERAIAALRALDSFGEKARNALGVEAQQRAKELELAMQQAEEDRKAKEALKAQKAAQKEETASG</sequence>
<protein>
    <recommendedName>
        <fullName evidence="4">C2H2-type domain-containing protein</fullName>
    </recommendedName>
</protein>
<reference evidence="6" key="2">
    <citation type="submission" date="2024-04" db="EMBL/GenBank/DDBJ databases">
        <authorList>
            <person name="Chen Y."/>
            <person name="Shah S."/>
            <person name="Dougan E. K."/>
            <person name="Thang M."/>
            <person name="Chan C."/>
        </authorList>
    </citation>
    <scope>NUCLEOTIDE SEQUENCE [LARGE SCALE GENOMIC DNA]</scope>
</reference>
<dbReference type="GO" id="GO:0008270">
    <property type="term" value="F:zinc ion binding"/>
    <property type="evidence" value="ECO:0007669"/>
    <property type="project" value="UniProtKB-KW"/>
</dbReference>
<reference evidence="5" key="1">
    <citation type="submission" date="2022-10" db="EMBL/GenBank/DDBJ databases">
        <authorList>
            <person name="Chen Y."/>
            <person name="Dougan E. K."/>
            <person name="Chan C."/>
            <person name="Rhodes N."/>
            <person name="Thang M."/>
        </authorList>
    </citation>
    <scope>NUCLEOTIDE SEQUENCE</scope>
</reference>
<keyword evidence="2" id="KW-0175">Coiled coil</keyword>
<accession>A0A9P1BTM4</accession>
<evidence type="ECO:0000313" key="5">
    <source>
        <dbReference type="EMBL" id="CAI3978475.1"/>
    </source>
</evidence>
<dbReference type="Gene3D" id="3.80.10.10">
    <property type="entry name" value="Ribonuclease Inhibitor"/>
    <property type="match status" value="1"/>
</dbReference>
<comment type="caution">
    <text evidence="5">The sequence shown here is derived from an EMBL/GenBank/DDBJ whole genome shotgun (WGS) entry which is preliminary data.</text>
</comment>
<evidence type="ECO:0000256" key="3">
    <source>
        <dbReference type="SAM" id="MobiDB-lite"/>
    </source>
</evidence>
<feature type="coiled-coil region" evidence="2">
    <location>
        <begin position="378"/>
        <end position="408"/>
    </location>
</feature>
<feature type="coiled-coil region" evidence="2">
    <location>
        <begin position="741"/>
        <end position="768"/>
    </location>
</feature>
<dbReference type="EMBL" id="CAMXCT030000414">
    <property type="protein sequence ID" value="CAL4765787.1"/>
    <property type="molecule type" value="Genomic_DNA"/>
</dbReference>
<feature type="region of interest" description="Disordered" evidence="3">
    <location>
        <begin position="1"/>
        <end position="42"/>
    </location>
</feature>
<evidence type="ECO:0000256" key="2">
    <source>
        <dbReference type="SAM" id="Coils"/>
    </source>
</evidence>
<feature type="compositionally biased region" description="Basic and acidic residues" evidence="3">
    <location>
        <begin position="21"/>
        <end position="31"/>
    </location>
</feature>
<dbReference type="SUPFAM" id="SSF52047">
    <property type="entry name" value="RNI-like"/>
    <property type="match status" value="1"/>
</dbReference>
<evidence type="ECO:0000259" key="4">
    <source>
        <dbReference type="PROSITE" id="PS50157"/>
    </source>
</evidence>
<name>A0A9P1BTM4_9DINO</name>
<keyword evidence="7" id="KW-1185">Reference proteome</keyword>
<dbReference type="EMBL" id="CAMXCT020000414">
    <property type="protein sequence ID" value="CAL1131850.1"/>
    <property type="molecule type" value="Genomic_DNA"/>
</dbReference>
<feature type="compositionally biased region" description="Basic and acidic residues" evidence="3">
    <location>
        <begin position="1002"/>
        <end position="1025"/>
    </location>
</feature>
<dbReference type="OrthoDB" id="433236at2759"/>
<dbReference type="SMART" id="SM00355">
    <property type="entry name" value="ZnF_C2H2"/>
    <property type="match status" value="3"/>
</dbReference>
<evidence type="ECO:0000313" key="7">
    <source>
        <dbReference type="Proteomes" id="UP001152797"/>
    </source>
</evidence>
<feature type="domain" description="C2H2-type" evidence="4">
    <location>
        <begin position="104"/>
        <end position="132"/>
    </location>
</feature>
<keyword evidence="1" id="KW-0862">Zinc</keyword>
<dbReference type="AlphaFoldDB" id="A0A9P1BTM4"/>
<dbReference type="InterPro" id="IPR013087">
    <property type="entry name" value="Znf_C2H2_type"/>
</dbReference>
<gene>
    <name evidence="5" type="ORF">C1SCF055_LOCUS6526</name>
</gene>
<keyword evidence="1" id="KW-0863">Zinc-finger</keyword>
<organism evidence="5">
    <name type="scientific">Cladocopium goreaui</name>
    <dbReference type="NCBI Taxonomy" id="2562237"/>
    <lineage>
        <taxon>Eukaryota</taxon>
        <taxon>Sar</taxon>
        <taxon>Alveolata</taxon>
        <taxon>Dinophyceae</taxon>
        <taxon>Suessiales</taxon>
        <taxon>Symbiodiniaceae</taxon>
        <taxon>Cladocopium</taxon>
    </lineage>
</organism>
<keyword evidence="1" id="KW-0479">Metal-binding</keyword>